<name>A0A379FYH6_9GAMM</name>
<evidence type="ECO:0000313" key="2">
    <source>
        <dbReference type="Proteomes" id="UP000255129"/>
    </source>
</evidence>
<organism evidence="1 2">
    <name type="scientific">Providencia rustigianii</name>
    <dbReference type="NCBI Taxonomy" id="158850"/>
    <lineage>
        <taxon>Bacteria</taxon>
        <taxon>Pseudomonadati</taxon>
        <taxon>Pseudomonadota</taxon>
        <taxon>Gammaproteobacteria</taxon>
        <taxon>Enterobacterales</taxon>
        <taxon>Morganellaceae</taxon>
        <taxon>Providencia</taxon>
    </lineage>
</organism>
<dbReference type="GeneID" id="89492333"/>
<reference evidence="1 2" key="1">
    <citation type="submission" date="2018-06" db="EMBL/GenBank/DDBJ databases">
        <authorList>
            <consortium name="Pathogen Informatics"/>
            <person name="Doyle S."/>
        </authorList>
    </citation>
    <scope>NUCLEOTIDE SEQUENCE [LARGE SCALE GENOMIC DNA]</scope>
    <source>
        <strain evidence="1 2">NCTC12026</strain>
    </source>
</reference>
<dbReference type="RefSeq" id="WP_011039794.1">
    <property type="nucleotide sequence ID" value="NZ_UGUA01000001.1"/>
</dbReference>
<protein>
    <recommendedName>
        <fullName evidence="3">Lipoprotein</fullName>
    </recommendedName>
</protein>
<dbReference type="Proteomes" id="UP000255129">
    <property type="component" value="Unassembled WGS sequence"/>
</dbReference>
<proteinExistence type="predicted"/>
<dbReference type="EMBL" id="UGUA01000001">
    <property type="protein sequence ID" value="SUC33721.1"/>
    <property type="molecule type" value="Genomic_DNA"/>
</dbReference>
<evidence type="ECO:0000313" key="1">
    <source>
        <dbReference type="EMBL" id="SUC33721.1"/>
    </source>
</evidence>
<accession>A0A379FYH6</accession>
<dbReference type="OrthoDB" id="6164776at2"/>
<dbReference type="AlphaFoldDB" id="A0A379FYH6"/>
<gene>
    <name evidence="1" type="ORF">NCTC12026_00042</name>
</gene>
<evidence type="ECO:0008006" key="3">
    <source>
        <dbReference type="Google" id="ProtNLM"/>
    </source>
</evidence>
<dbReference type="PROSITE" id="PS51257">
    <property type="entry name" value="PROKAR_LIPOPROTEIN"/>
    <property type="match status" value="1"/>
</dbReference>
<sequence length="193" mass="21815">MKNCHRLKLSIVTIVAAGVFLSGCSDSKEKERQQYEYVNYTQIIPPKMYIPGGYTYTETWHGTIRGGAALTPPAYEHALVSPYAIYDPTGKRYGDERDKYTDLLLTSVANSAYAKGPRGTFTQTPSFCGENSRMLSGASQKATRSEYLQIKQRYCSTPGYRLTQHEIDVLNGGEPQELRDYRINMYIDNQLPK</sequence>